<dbReference type="PROSITE" id="PS51502">
    <property type="entry name" value="S_R_A_B_BARREL"/>
    <property type="match status" value="1"/>
</dbReference>
<sequence length="73" mass="8499">MGIFHVVMFKFKDLVPPEEVKAQGMTHVFIFEFESEEDREYYLNKDPAHTEFATGVINLIEKLQAVDFTPGEF</sequence>
<proteinExistence type="predicted"/>
<dbReference type="Pfam" id="PF07876">
    <property type="entry name" value="Dabb"/>
    <property type="match status" value="1"/>
</dbReference>
<protein>
    <recommendedName>
        <fullName evidence="2">Stress-response A/B barrel domain-containing protein</fullName>
    </recommendedName>
</protein>
<dbReference type="InterPro" id="IPR011008">
    <property type="entry name" value="Dimeric_a/b-barrel"/>
</dbReference>
<dbReference type="InterPro" id="IPR013097">
    <property type="entry name" value="Dabb"/>
</dbReference>
<dbReference type="EMBL" id="JBANMG010000005">
    <property type="protein sequence ID" value="KAK6953335.1"/>
    <property type="molecule type" value="Genomic_DNA"/>
</dbReference>
<dbReference type="SMART" id="SM00886">
    <property type="entry name" value="Dabb"/>
    <property type="match status" value="1"/>
</dbReference>
<keyword evidence="4" id="KW-1185">Reference proteome</keyword>
<evidence type="ECO:0000313" key="4">
    <source>
        <dbReference type="Proteomes" id="UP001369815"/>
    </source>
</evidence>
<reference evidence="3 4" key="1">
    <citation type="journal article" date="2024" name="Front Chem Biol">
        <title>Unveiling the potential of Daldinia eschscholtzii MFLUCC 19-0629 through bioactivity and bioinformatics studies for enhanced sustainable agriculture production.</title>
        <authorList>
            <person name="Brooks S."/>
            <person name="Weaver J.A."/>
            <person name="Klomchit A."/>
            <person name="Alharthi S.A."/>
            <person name="Onlamun T."/>
            <person name="Nurani R."/>
            <person name="Vong T.K."/>
            <person name="Alberti F."/>
            <person name="Greco C."/>
        </authorList>
    </citation>
    <scope>NUCLEOTIDE SEQUENCE [LARGE SCALE GENOMIC DNA]</scope>
    <source>
        <strain evidence="3">MFLUCC 19-0629</strain>
    </source>
</reference>
<dbReference type="PANTHER" id="PTHR33178">
    <property type="match status" value="1"/>
</dbReference>
<dbReference type="Proteomes" id="UP001369815">
    <property type="component" value="Unassembled WGS sequence"/>
</dbReference>
<dbReference type="SUPFAM" id="SSF54909">
    <property type="entry name" value="Dimeric alpha+beta barrel"/>
    <property type="match status" value="1"/>
</dbReference>
<dbReference type="InterPro" id="IPR044662">
    <property type="entry name" value="HS1/DABB1-like"/>
</dbReference>
<feature type="domain" description="Stress-response A/B barrel" evidence="2">
    <location>
        <begin position="1"/>
        <end position="68"/>
    </location>
</feature>
<gene>
    <name evidence="3" type="ORF">Daesc_005638</name>
</gene>
<dbReference type="AlphaFoldDB" id="A0AAX6ML23"/>
<evidence type="ECO:0000256" key="1">
    <source>
        <dbReference type="ARBA" id="ARBA00011738"/>
    </source>
</evidence>
<dbReference type="Gene3D" id="3.30.70.100">
    <property type="match status" value="1"/>
</dbReference>
<comment type="subunit">
    <text evidence="1">Homodimer.</text>
</comment>
<comment type="caution">
    <text evidence="3">The sequence shown here is derived from an EMBL/GenBank/DDBJ whole genome shotgun (WGS) entry which is preliminary data.</text>
</comment>
<name>A0AAX6ML23_9PEZI</name>
<accession>A0AAX6ML23</accession>
<evidence type="ECO:0000259" key="2">
    <source>
        <dbReference type="PROSITE" id="PS51502"/>
    </source>
</evidence>
<organism evidence="3 4">
    <name type="scientific">Daldinia eschscholtzii</name>
    <dbReference type="NCBI Taxonomy" id="292717"/>
    <lineage>
        <taxon>Eukaryota</taxon>
        <taxon>Fungi</taxon>
        <taxon>Dikarya</taxon>
        <taxon>Ascomycota</taxon>
        <taxon>Pezizomycotina</taxon>
        <taxon>Sordariomycetes</taxon>
        <taxon>Xylariomycetidae</taxon>
        <taxon>Xylariales</taxon>
        <taxon>Hypoxylaceae</taxon>
        <taxon>Daldinia</taxon>
    </lineage>
</organism>
<dbReference type="PANTHER" id="PTHR33178:SF10">
    <property type="entry name" value="STRESS-RESPONSE A_B BARREL DOMAIN-CONTAINING PROTEIN"/>
    <property type="match status" value="1"/>
</dbReference>
<evidence type="ECO:0000313" key="3">
    <source>
        <dbReference type="EMBL" id="KAK6953335.1"/>
    </source>
</evidence>